<dbReference type="PROSITE" id="PS00018">
    <property type="entry name" value="EF_HAND_1"/>
    <property type="match status" value="1"/>
</dbReference>
<organism evidence="1 2">
    <name type="scientific">Bondarzewia mesenterica</name>
    <dbReference type="NCBI Taxonomy" id="1095465"/>
    <lineage>
        <taxon>Eukaryota</taxon>
        <taxon>Fungi</taxon>
        <taxon>Dikarya</taxon>
        <taxon>Basidiomycota</taxon>
        <taxon>Agaricomycotina</taxon>
        <taxon>Agaricomycetes</taxon>
        <taxon>Russulales</taxon>
        <taxon>Bondarzewiaceae</taxon>
        <taxon>Bondarzewia</taxon>
    </lineage>
</organism>
<evidence type="ECO:0008006" key="3">
    <source>
        <dbReference type="Google" id="ProtNLM"/>
    </source>
</evidence>
<dbReference type="InterPro" id="IPR018247">
    <property type="entry name" value="EF_Hand_1_Ca_BS"/>
</dbReference>
<feature type="non-terminal residue" evidence="1">
    <location>
        <position position="586"/>
    </location>
</feature>
<reference evidence="1 2" key="1">
    <citation type="submission" date="2019-02" db="EMBL/GenBank/DDBJ databases">
        <title>Genome sequencing of the rare red list fungi Bondarzewia mesenterica.</title>
        <authorList>
            <person name="Buettner E."/>
            <person name="Kellner H."/>
        </authorList>
    </citation>
    <scope>NUCLEOTIDE SEQUENCE [LARGE SCALE GENOMIC DNA]</scope>
    <source>
        <strain evidence="1 2">DSM 108281</strain>
    </source>
</reference>
<dbReference type="EMBL" id="SGPL01001300">
    <property type="protein sequence ID" value="THH03624.1"/>
    <property type="molecule type" value="Genomic_DNA"/>
</dbReference>
<dbReference type="Proteomes" id="UP000310158">
    <property type="component" value="Unassembled WGS sequence"/>
</dbReference>
<proteinExistence type="predicted"/>
<gene>
    <name evidence="1" type="ORF">EW146_g10379</name>
</gene>
<dbReference type="AlphaFoldDB" id="A0A4S4KXQ8"/>
<comment type="caution">
    <text evidence="1">The sequence shown here is derived from an EMBL/GenBank/DDBJ whole genome shotgun (WGS) entry which is preliminary data.</text>
</comment>
<accession>A0A4S4KXQ8</accession>
<dbReference type="OrthoDB" id="2122982at2759"/>
<sequence>MHPSAEPTSEQTSGRTRPLFEKLEIDDVLLNITFWEDMLEEVAQAPTSRAKRVVERHFPKMMELLLTALDVVGQVHPVAQPAVVAFRTVFSLMNSLKENQHKILILFIAMKDMMVPLLHLKHDRGTQPGIVAERIAETRIAETGSAAAKEIYDCFRHCDTYLKLDPFVRYRSTFKFIINSRMDRNISEVAGTVHELNNRMSEILAKLDSPEHERFKETIGAAGGPEAYRNNDGALRSLIAEWTKASTSKSDNPVTFEDLKKILFEDIQTSIERNSIYVKGKLELQSQQLSQIHSQAMTLTVAVQKQTEAMVDAMRGTASEIIDYVRLTSCSSPIFTLKNPCIPPGYSEDMGKNALRDHFHDQVLNDHRHAVGRHHSIDSSGHPDAWAIKYIDIKRLQPIMEAFDDDASGFITVVEVNQFTSSPTRPPKWTLPHWVAFWAIGWKASMMYYKDEIRRLLSRMDSLRPDILPVNRQSVDKYYGTVWTSLYPLIATASLSDTNYSAHQDKFEDFVHSEEARLHTNLNRLQYIIDGPETLPLVTGPGRIENTLFPLLYLLINHHYKILREARKRVIRQDLLTDGVQSVNNV</sequence>
<protein>
    <recommendedName>
        <fullName evidence="3">EF-hand domain-containing protein</fullName>
    </recommendedName>
</protein>
<keyword evidence="2" id="KW-1185">Reference proteome</keyword>
<evidence type="ECO:0000313" key="2">
    <source>
        <dbReference type="Proteomes" id="UP000310158"/>
    </source>
</evidence>
<name>A0A4S4KXQ8_9AGAM</name>
<evidence type="ECO:0000313" key="1">
    <source>
        <dbReference type="EMBL" id="THH03624.1"/>
    </source>
</evidence>